<name>A0A1M6U166_9BACT</name>
<dbReference type="RefSeq" id="WP_072715458.1">
    <property type="nucleotide sequence ID" value="NZ_FRAU01000004.1"/>
</dbReference>
<dbReference type="OrthoDB" id="791543at2"/>
<evidence type="ECO:0000313" key="3">
    <source>
        <dbReference type="EMBL" id="SHL09333.1"/>
    </source>
</evidence>
<reference evidence="1" key="2">
    <citation type="submission" date="2016-11" db="EMBL/GenBank/DDBJ databases">
        <authorList>
            <person name="Jaros S."/>
            <person name="Januszkiewicz K."/>
            <person name="Wedrychowicz H."/>
        </authorList>
    </citation>
    <scope>NUCLEOTIDE SEQUENCE [LARGE SCALE GENOMIC DNA]</scope>
    <source>
        <strain evidence="1">DSM 22212</strain>
    </source>
</reference>
<dbReference type="STRING" id="633813.SAMN04488087_1621"/>
<evidence type="ECO:0000313" key="4">
    <source>
        <dbReference type="Proteomes" id="UP000185812"/>
    </source>
</evidence>
<dbReference type="SUPFAM" id="SSF63825">
    <property type="entry name" value="YWTD domain"/>
    <property type="match status" value="1"/>
</dbReference>
<dbReference type="AlphaFoldDB" id="A0A1M6U166"/>
<gene>
    <name evidence="1" type="ORF">SAMN04488087_1621</name>
    <name evidence="2" type="ORF">SAMN04488087_2073</name>
    <name evidence="3" type="ORF">SAMN04488087_2710</name>
</gene>
<dbReference type="EMBL" id="FRAU01000012">
    <property type="protein sequence ID" value="SHL09333.1"/>
    <property type="molecule type" value="Genomic_DNA"/>
</dbReference>
<keyword evidence="4" id="KW-1185">Reference proteome</keyword>
<evidence type="ECO:0000313" key="1">
    <source>
        <dbReference type="EMBL" id="SHK63042.1"/>
    </source>
</evidence>
<accession>A0A1M6U166</accession>
<dbReference type="Gene3D" id="2.120.10.30">
    <property type="entry name" value="TolB, C-terminal domain"/>
    <property type="match status" value="1"/>
</dbReference>
<evidence type="ECO:0008006" key="5">
    <source>
        <dbReference type="Google" id="ProtNLM"/>
    </source>
</evidence>
<reference evidence="4" key="1">
    <citation type="submission" date="2016-11" db="EMBL/GenBank/DDBJ databases">
        <authorList>
            <person name="Varghese N."/>
            <person name="Submissions S."/>
        </authorList>
    </citation>
    <scope>NUCLEOTIDE SEQUENCE [LARGE SCALE GENOMIC DNA]</scope>
    <source>
        <strain evidence="4">DSM 22212</strain>
    </source>
</reference>
<dbReference type="EMBL" id="FRAU01000007">
    <property type="protein sequence ID" value="SHK83804.1"/>
    <property type="molecule type" value="Genomic_DNA"/>
</dbReference>
<dbReference type="InterPro" id="IPR011042">
    <property type="entry name" value="6-blade_b-propeller_TolB-like"/>
</dbReference>
<protein>
    <recommendedName>
        <fullName evidence="5">6-bladed beta-propeller protein</fullName>
    </recommendedName>
</protein>
<dbReference type="Proteomes" id="UP000185812">
    <property type="component" value="Unassembled WGS sequence"/>
</dbReference>
<sequence length="374" mass="42660">MEDRYAALIVELPLFNKKSIIIMFKDTCRIFLILIIIWIYSLTSLGQSIEDVILWVDSLKLEETEETFTGIIEVSLDPEGGFLVADVQEHQVRLYTQEGHLRLYFGGPGEAPGRLRHPRAPVRLLSGRILVPDFGGHLSLFDSRGKFIRRYTRVVVSGTYAVRDVPGPEVLLIGMRKAQRGAQPLLHFFDPEKGKITKSFFPHPISPGQYGGVIHSLAHLVDADVLGDRIVATFLLLNRLYFFDLNGRFIEAIEVPLRHFRRTIPEKPIASLEAFTQFLESHSLLTRVFWLNRKIILILYKDLLDVQRRKARWSLAGVTPRGSVLFEVTDVPRLLAVNPQTGTLFFTHPNYETENHWLVGRLKPHVLRAAGLRP</sequence>
<organism evidence="1 4">
    <name type="scientific">Rhodothermus profundi</name>
    <dbReference type="NCBI Taxonomy" id="633813"/>
    <lineage>
        <taxon>Bacteria</taxon>
        <taxon>Pseudomonadati</taxon>
        <taxon>Rhodothermota</taxon>
        <taxon>Rhodothermia</taxon>
        <taxon>Rhodothermales</taxon>
        <taxon>Rhodothermaceae</taxon>
        <taxon>Rhodothermus</taxon>
    </lineage>
</organism>
<evidence type="ECO:0000313" key="2">
    <source>
        <dbReference type="EMBL" id="SHK83804.1"/>
    </source>
</evidence>
<proteinExistence type="predicted"/>
<dbReference type="EMBL" id="FRAU01000004">
    <property type="protein sequence ID" value="SHK63042.1"/>
    <property type="molecule type" value="Genomic_DNA"/>
</dbReference>